<dbReference type="InterPro" id="IPR029069">
    <property type="entry name" value="HotDog_dom_sf"/>
</dbReference>
<reference evidence="3" key="2">
    <citation type="submission" date="2014-04" db="EMBL/GenBank/DDBJ databases">
        <authorList>
            <person name="Xu Y.W."/>
            <person name="Yang Q."/>
        </authorList>
    </citation>
    <scope>NUCLEOTIDE SEQUENCE</scope>
    <source>
        <strain evidence="3">DSM 44626</strain>
    </source>
</reference>
<evidence type="ECO:0000313" key="3">
    <source>
        <dbReference type="EMBL" id="CDO86958.1"/>
    </source>
</evidence>
<dbReference type="PANTHER" id="PTHR43437:SF3">
    <property type="entry name" value="HYDROXYACYL-THIOESTER DEHYDRATASE TYPE 2, MITOCHONDRIAL"/>
    <property type="match status" value="1"/>
</dbReference>
<dbReference type="PANTHER" id="PTHR43437">
    <property type="entry name" value="HYDROXYACYL-THIOESTER DEHYDRATASE TYPE 2, MITOCHONDRIAL-RELATED"/>
    <property type="match status" value="1"/>
</dbReference>
<dbReference type="EMBL" id="HG964446">
    <property type="protein sequence ID" value="CDO86958.1"/>
    <property type="molecule type" value="Genomic_DNA"/>
</dbReference>
<dbReference type="Gene3D" id="3.10.129.10">
    <property type="entry name" value="Hotdog Thioesterase"/>
    <property type="match status" value="1"/>
</dbReference>
<dbReference type="EMBL" id="LQPY01000033">
    <property type="protein sequence ID" value="ORX01219.1"/>
    <property type="molecule type" value="Genomic_DNA"/>
</dbReference>
<protein>
    <recommendedName>
        <fullName evidence="1">UPF0336 protein AWC29_24200</fullName>
    </recommendedName>
</protein>
<dbReference type="Pfam" id="PF13452">
    <property type="entry name" value="FAS1_DH_region"/>
    <property type="match status" value="1"/>
</dbReference>
<accession>A0A024JUP6</accession>
<dbReference type="HAMAP" id="MF_00799">
    <property type="entry name" value="UPF0336"/>
    <property type="match status" value="1"/>
</dbReference>
<dbReference type="Proteomes" id="UP000193710">
    <property type="component" value="Unassembled WGS sequence"/>
</dbReference>
<dbReference type="PIRSF" id="PIRSF018072">
    <property type="entry name" value="UCP018072"/>
    <property type="match status" value="1"/>
</dbReference>
<dbReference type="InterPro" id="IPR050965">
    <property type="entry name" value="UPF0336/Enoyl-CoA_hydratase"/>
</dbReference>
<dbReference type="Proteomes" id="UP000028880">
    <property type="component" value="Unassembled WGS sequence"/>
</dbReference>
<reference evidence="3" key="1">
    <citation type="journal article" date="2014" name="Genome Announc.">
        <title>Draft Genome Sequence of Mycobacterium triplex DSM 44626.</title>
        <authorList>
            <person name="Sassi M."/>
            <person name="Croce O."/>
            <person name="Robert C."/>
            <person name="Raoult D."/>
            <person name="Drancourt M."/>
        </authorList>
    </citation>
    <scope>NUCLEOTIDE SEQUENCE [LARGE SCALE GENOMIC DNA]</scope>
    <source>
        <strain evidence="3">DSM 44626</strain>
    </source>
</reference>
<dbReference type="InterPro" id="IPR039569">
    <property type="entry name" value="FAS1-like_DH_region"/>
</dbReference>
<gene>
    <name evidence="4" type="ORF">AWC29_24200</name>
    <name evidence="3" type="ORF">BN973_01308</name>
</gene>
<dbReference type="CDD" id="cd03441">
    <property type="entry name" value="R_hydratase_like"/>
    <property type="match status" value="1"/>
</dbReference>
<dbReference type="RefSeq" id="WP_036466641.1">
    <property type="nucleotide sequence ID" value="NZ_HG964446.1"/>
</dbReference>
<dbReference type="GO" id="GO:0006633">
    <property type="term" value="P:fatty acid biosynthetic process"/>
    <property type="evidence" value="ECO:0007669"/>
    <property type="project" value="TreeGrafter"/>
</dbReference>
<evidence type="ECO:0000313" key="4">
    <source>
        <dbReference type="EMBL" id="ORX01219.1"/>
    </source>
</evidence>
<dbReference type="SUPFAM" id="SSF54637">
    <property type="entry name" value="Thioesterase/thiol ester dehydrase-isomerase"/>
    <property type="match status" value="1"/>
</dbReference>
<evidence type="ECO:0000256" key="1">
    <source>
        <dbReference type="HAMAP-Rule" id="MF_00799"/>
    </source>
</evidence>
<organism evidence="3">
    <name type="scientific">Mycobacterium triplex</name>
    <dbReference type="NCBI Taxonomy" id="47839"/>
    <lineage>
        <taxon>Bacteria</taxon>
        <taxon>Bacillati</taxon>
        <taxon>Actinomycetota</taxon>
        <taxon>Actinomycetes</taxon>
        <taxon>Mycobacteriales</taxon>
        <taxon>Mycobacteriaceae</taxon>
        <taxon>Mycobacterium</taxon>
        <taxon>Mycobacterium simiae complex</taxon>
    </lineage>
</organism>
<reference evidence="4 5" key="3">
    <citation type="submission" date="2016-01" db="EMBL/GenBank/DDBJ databases">
        <title>The new phylogeny of the genus Mycobacterium.</title>
        <authorList>
            <person name="Tarcisio F."/>
            <person name="Conor M."/>
            <person name="Antonella G."/>
            <person name="Elisabetta G."/>
            <person name="Giulia F.S."/>
            <person name="Sara T."/>
            <person name="Anna F."/>
            <person name="Clotilde B."/>
            <person name="Roberto B."/>
            <person name="Veronica D.S."/>
            <person name="Fabio R."/>
            <person name="Monica P."/>
            <person name="Olivier J."/>
            <person name="Enrico T."/>
            <person name="Nicola S."/>
        </authorList>
    </citation>
    <scope>NUCLEOTIDE SEQUENCE [LARGE SCALE GENOMIC DNA]</scope>
    <source>
        <strain evidence="4 5">DSM 44626</strain>
    </source>
</reference>
<dbReference type="NCBIfam" id="NF010244">
    <property type="entry name" value="PRK13691.1"/>
    <property type="match status" value="1"/>
</dbReference>
<proteinExistence type="inferred from homology"/>
<keyword evidence="5" id="KW-1185">Reference proteome</keyword>
<dbReference type="GO" id="GO:0019171">
    <property type="term" value="F:(3R)-hydroxyacyl-[acyl-carrier-protein] dehydratase activity"/>
    <property type="evidence" value="ECO:0007669"/>
    <property type="project" value="TreeGrafter"/>
</dbReference>
<dbReference type="AlphaFoldDB" id="A0A024JUP6"/>
<dbReference type="InterPro" id="IPR016709">
    <property type="entry name" value="HadA-like"/>
</dbReference>
<evidence type="ECO:0000259" key="2">
    <source>
        <dbReference type="Pfam" id="PF13452"/>
    </source>
</evidence>
<sequence length="173" mass="19824">MALKTDIRGMVWRYPDYFVVGREQVREFARSIKNDHPVFYQEAAAAELGYDSILAPLTFVTIFAKHVQLDFFRHVDLGMESLVIVQVEQRFVFNRPIKAGDKLWGRMDIESVNERFGADIVVTKNICTDDNGEVVMEAYTTLMGQYREDSSGTDDGSIQLKWDPEYGQVVRTA</sequence>
<dbReference type="OrthoDB" id="5415111at2"/>
<feature type="domain" description="FAS1-like dehydratase" evidence="2">
    <location>
        <begin position="15"/>
        <end position="137"/>
    </location>
</feature>
<name>A0A024JUP6_9MYCO</name>
<comment type="similarity">
    <text evidence="1">Belongs to the UPF0336 family.</text>
</comment>
<dbReference type="STRING" id="47839.BN973_01308"/>
<evidence type="ECO:0000313" key="5">
    <source>
        <dbReference type="Proteomes" id="UP000193710"/>
    </source>
</evidence>
<dbReference type="eggNOG" id="COG2030">
    <property type="taxonomic scope" value="Bacteria"/>
</dbReference>
<dbReference type="HOGENOM" id="CLU_116276_0_1_11"/>